<dbReference type="NCBIfam" id="TIGR03931">
    <property type="entry name" value="T7SS_Rv3446c"/>
    <property type="match status" value="1"/>
</dbReference>
<sequence length="506" mass="51538">MARLLVECPPGTTPGVASLLADLLEEPPLELTLLHPSSWAPERAAAWAHHAGYRAARVRALPAALPVGGPGPRVVVDAGHGGTELSLIDAGSVRASRFCDVGGARLDGITLDLLEPAPGAGDRPAALAEARRVRERLSLFPTASARLGGRRVALDAERLRRALSGPLQAVVDAVRELTPDPAYTEVVLIGGLARMPLLAELLDAAQVRRVTVAERPDVAAVLAALDEPGMIGNWASGAASFAAPAARSTIMMPSGTRTAGPPSARPGAATSTGRPPVTAPPGDGSSSAGLPATARPWARMASDGTSPARYLPPVPVRPRHPVRLALTGLAGVALVGGLIGAGGLLTPQPPAAGAAAEATAAGLLVQYGYRLRLPAGWEHTGGLPERRRTLITPAEAPDGSDLISIERTDLGYDAAAEPARALAELRAEYDAAVAGGAPLSGFDPAARLAGRMGIGYRQAMADGVVVDWFVVLDGGAQLSVGCRHTPAGAARVDAACAAVVGSLRRS</sequence>
<reference evidence="2 3" key="1">
    <citation type="submission" date="2020-04" db="EMBL/GenBank/DDBJ databases">
        <authorList>
            <person name="Klaysubun C."/>
            <person name="Duangmal K."/>
            <person name="Lipun K."/>
        </authorList>
    </citation>
    <scope>NUCLEOTIDE SEQUENCE [LARGE SCALE GENOMIC DNA]</scope>
    <source>
        <strain evidence="2 3">DSM 45300</strain>
    </source>
</reference>
<evidence type="ECO:0000313" key="3">
    <source>
        <dbReference type="Proteomes" id="UP000586918"/>
    </source>
</evidence>
<gene>
    <name evidence="2" type="ORF">HF519_27505</name>
</gene>
<organism evidence="2 3">
    <name type="scientific">Pseudonocardia bannensis</name>
    <dbReference type="NCBI Taxonomy" id="630973"/>
    <lineage>
        <taxon>Bacteria</taxon>
        <taxon>Bacillati</taxon>
        <taxon>Actinomycetota</taxon>
        <taxon>Actinomycetes</taxon>
        <taxon>Pseudonocardiales</taxon>
        <taxon>Pseudonocardiaceae</taxon>
        <taxon>Pseudonocardia</taxon>
    </lineage>
</organism>
<proteinExistence type="predicted"/>
<keyword evidence="3" id="KW-1185">Reference proteome</keyword>
<dbReference type="Proteomes" id="UP000586918">
    <property type="component" value="Unassembled WGS sequence"/>
</dbReference>
<dbReference type="InterPro" id="IPR023840">
    <property type="entry name" value="T7SS_Rv3446c"/>
</dbReference>
<dbReference type="InterPro" id="IPR043129">
    <property type="entry name" value="ATPase_NBD"/>
</dbReference>
<comment type="caution">
    <text evidence="2">The sequence shown here is derived from an EMBL/GenBank/DDBJ whole genome shotgun (WGS) entry which is preliminary data.</text>
</comment>
<dbReference type="SUPFAM" id="SSF53067">
    <property type="entry name" value="Actin-like ATPase domain"/>
    <property type="match status" value="1"/>
</dbReference>
<evidence type="ECO:0000313" key="2">
    <source>
        <dbReference type="EMBL" id="NMH95238.1"/>
    </source>
</evidence>
<dbReference type="RefSeq" id="WP_169415901.1">
    <property type="nucleotide sequence ID" value="NZ_JAAXKZ010000166.1"/>
</dbReference>
<name>A0A848DR66_9PSEU</name>
<evidence type="ECO:0000256" key="1">
    <source>
        <dbReference type="SAM" id="MobiDB-lite"/>
    </source>
</evidence>
<feature type="region of interest" description="Disordered" evidence="1">
    <location>
        <begin position="252"/>
        <end position="291"/>
    </location>
</feature>
<dbReference type="EMBL" id="JAAXKZ010000166">
    <property type="protein sequence ID" value="NMH95238.1"/>
    <property type="molecule type" value="Genomic_DNA"/>
</dbReference>
<dbReference type="Gene3D" id="3.30.420.40">
    <property type="match status" value="1"/>
</dbReference>
<accession>A0A848DR66</accession>
<dbReference type="AlphaFoldDB" id="A0A848DR66"/>
<protein>
    <submittedName>
        <fullName evidence="2">Type VII secretion-associated protein</fullName>
    </submittedName>
</protein>